<accession>A0A9N9B1H6</accession>
<reference evidence="1" key="1">
    <citation type="submission" date="2021-06" db="EMBL/GenBank/DDBJ databases">
        <authorList>
            <person name="Kallberg Y."/>
            <person name="Tangrot J."/>
            <person name="Rosling A."/>
        </authorList>
    </citation>
    <scope>NUCLEOTIDE SEQUENCE</scope>
    <source>
        <strain evidence="1">IN212</strain>
    </source>
</reference>
<proteinExistence type="predicted"/>
<evidence type="ECO:0000313" key="1">
    <source>
        <dbReference type="EMBL" id="CAG8552401.1"/>
    </source>
</evidence>
<name>A0A9N9B1H6_9GLOM</name>
<dbReference type="SUPFAM" id="SSF47769">
    <property type="entry name" value="SAM/Pointed domain"/>
    <property type="match status" value="1"/>
</dbReference>
<keyword evidence="2" id="KW-1185">Reference proteome</keyword>
<dbReference type="Gene3D" id="1.10.150.50">
    <property type="entry name" value="Transcription Factor, Ets-1"/>
    <property type="match status" value="1"/>
</dbReference>
<comment type="caution">
    <text evidence="1">The sequence shown here is derived from an EMBL/GenBank/DDBJ whole genome shotgun (WGS) entry which is preliminary data.</text>
</comment>
<sequence length="240" mass="27803">MDPTIDEIQEYGTEQLIEYLQTVKNLQFNEKHFEIIRKEEFTGETFLTITEEELRGIGLKFGSAKRLVNFAKTCSERKRQKYSSIKSLKDVLKDYNIDSDDISKIPLFEPQTHEIQDADEEYVSTILHAALRIAEASSNNIFKMAVEYEVSDKIDKSMQEGFAQNIRQLEISHDVNKKKRKRDENEDFDYLYGIVTSEAWNKESGEYGNLCNNTKKVLSIIVGLLVDKVADTKPESKRIR</sequence>
<dbReference type="InterPro" id="IPR013761">
    <property type="entry name" value="SAM/pointed_sf"/>
</dbReference>
<dbReference type="AlphaFoldDB" id="A0A9N9B1H6"/>
<dbReference type="Proteomes" id="UP000789396">
    <property type="component" value="Unassembled WGS sequence"/>
</dbReference>
<feature type="non-terminal residue" evidence="1">
    <location>
        <position position="240"/>
    </location>
</feature>
<evidence type="ECO:0000313" key="2">
    <source>
        <dbReference type="Proteomes" id="UP000789396"/>
    </source>
</evidence>
<organism evidence="1 2">
    <name type="scientific">Racocetra fulgida</name>
    <dbReference type="NCBI Taxonomy" id="60492"/>
    <lineage>
        <taxon>Eukaryota</taxon>
        <taxon>Fungi</taxon>
        <taxon>Fungi incertae sedis</taxon>
        <taxon>Mucoromycota</taxon>
        <taxon>Glomeromycotina</taxon>
        <taxon>Glomeromycetes</taxon>
        <taxon>Diversisporales</taxon>
        <taxon>Gigasporaceae</taxon>
        <taxon>Racocetra</taxon>
    </lineage>
</organism>
<dbReference type="EMBL" id="CAJVPZ010004849">
    <property type="protein sequence ID" value="CAG8552401.1"/>
    <property type="molecule type" value="Genomic_DNA"/>
</dbReference>
<protein>
    <submittedName>
        <fullName evidence="1">16703_t:CDS:1</fullName>
    </submittedName>
</protein>
<dbReference type="OrthoDB" id="2341968at2759"/>
<gene>
    <name evidence="1" type="ORF">RFULGI_LOCUS4705</name>
</gene>